<dbReference type="InterPro" id="IPR023214">
    <property type="entry name" value="HAD_sf"/>
</dbReference>
<dbReference type="InterPro" id="IPR036412">
    <property type="entry name" value="HAD-like_sf"/>
</dbReference>
<evidence type="ECO:0000256" key="6">
    <source>
        <dbReference type="ARBA" id="ARBA00048336"/>
    </source>
</evidence>
<dbReference type="GO" id="GO:0005634">
    <property type="term" value="C:nucleus"/>
    <property type="evidence" value="ECO:0007669"/>
    <property type="project" value="UniProtKB-SubCell"/>
</dbReference>
<evidence type="ECO:0000256" key="5">
    <source>
        <dbReference type="ARBA" id="ARBA00047761"/>
    </source>
</evidence>
<proteinExistence type="predicted"/>
<protein>
    <recommendedName>
        <fullName evidence="2">protein-serine/threonine phosphatase</fullName>
        <ecNumber evidence="2">3.1.3.16</ecNumber>
    </recommendedName>
</protein>
<dbReference type="PROSITE" id="PS50969">
    <property type="entry name" value="FCP1"/>
    <property type="match status" value="1"/>
</dbReference>
<evidence type="ECO:0000256" key="2">
    <source>
        <dbReference type="ARBA" id="ARBA00013081"/>
    </source>
</evidence>
<name>A0A7G2EVL3_ARATH</name>
<evidence type="ECO:0000313" key="9">
    <source>
        <dbReference type="Proteomes" id="UP000516314"/>
    </source>
</evidence>
<dbReference type="PANTHER" id="PTHR23081:SF36">
    <property type="entry name" value="RNA POLYMERASE II SUBUNIT A C-TERMINAL DOMAIN PHOSPHATASE"/>
    <property type="match status" value="1"/>
</dbReference>
<accession>A0A7G2EVL3</accession>
<keyword evidence="4" id="KW-0539">Nucleus</keyword>
<reference evidence="8 9" key="1">
    <citation type="submission" date="2020-09" db="EMBL/GenBank/DDBJ databases">
        <authorList>
            <person name="Ashkenazy H."/>
        </authorList>
    </citation>
    <scope>NUCLEOTIDE SEQUENCE [LARGE SCALE GENOMIC DNA]</scope>
    <source>
        <strain evidence="9">cv. Cdm-0</strain>
    </source>
</reference>
<dbReference type="AlphaFoldDB" id="A0A7G2EVL3"/>
<evidence type="ECO:0000313" key="8">
    <source>
        <dbReference type="EMBL" id="CAD5325395.1"/>
    </source>
</evidence>
<evidence type="ECO:0000256" key="3">
    <source>
        <dbReference type="ARBA" id="ARBA00022801"/>
    </source>
</evidence>
<organism evidence="8 9">
    <name type="scientific">Arabidopsis thaliana</name>
    <name type="common">Mouse-ear cress</name>
    <dbReference type="NCBI Taxonomy" id="3702"/>
    <lineage>
        <taxon>Eukaryota</taxon>
        <taxon>Viridiplantae</taxon>
        <taxon>Streptophyta</taxon>
        <taxon>Embryophyta</taxon>
        <taxon>Tracheophyta</taxon>
        <taxon>Spermatophyta</taxon>
        <taxon>Magnoliopsida</taxon>
        <taxon>eudicotyledons</taxon>
        <taxon>Gunneridae</taxon>
        <taxon>Pentapetalae</taxon>
        <taxon>rosids</taxon>
        <taxon>malvids</taxon>
        <taxon>Brassicales</taxon>
        <taxon>Brassicaceae</taxon>
        <taxon>Camelineae</taxon>
        <taxon>Arabidopsis</taxon>
    </lineage>
</organism>
<dbReference type="PANTHER" id="PTHR23081">
    <property type="entry name" value="RNA POLYMERASE II CTD PHOSPHATASE"/>
    <property type="match status" value="1"/>
</dbReference>
<comment type="catalytic activity">
    <reaction evidence="6">
        <text>O-phospho-L-threonyl-[protein] + H2O = L-threonyl-[protein] + phosphate</text>
        <dbReference type="Rhea" id="RHEA:47004"/>
        <dbReference type="Rhea" id="RHEA-COMP:11060"/>
        <dbReference type="Rhea" id="RHEA-COMP:11605"/>
        <dbReference type="ChEBI" id="CHEBI:15377"/>
        <dbReference type="ChEBI" id="CHEBI:30013"/>
        <dbReference type="ChEBI" id="CHEBI:43474"/>
        <dbReference type="ChEBI" id="CHEBI:61977"/>
        <dbReference type="EC" id="3.1.3.16"/>
    </reaction>
</comment>
<comment type="subcellular location">
    <subcellularLocation>
        <location evidence="1">Nucleus</location>
    </subcellularLocation>
</comment>
<keyword evidence="3" id="KW-0378">Hydrolase</keyword>
<dbReference type="Proteomes" id="UP000516314">
    <property type="component" value="Chromosome 3"/>
</dbReference>
<dbReference type="EMBL" id="LR881468">
    <property type="protein sequence ID" value="CAD5325395.1"/>
    <property type="molecule type" value="Genomic_DNA"/>
</dbReference>
<dbReference type="InterPro" id="IPR004274">
    <property type="entry name" value="FCP1_dom"/>
</dbReference>
<dbReference type="InterPro" id="IPR039189">
    <property type="entry name" value="Fcp1"/>
</dbReference>
<dbReference type="SMART" id="SM00577">
    <property type="entry name" value="CPDc"/>
    <property type="match status" value="1"/>
</dbReference>
<gene>
    <name evidence="8" type="ORF">AT9943_LOCUS13238</name>
</gene>
<dbReference type="Pfam" id="PF03031">
    <property type="entry name" value="NIF"/>
    <property type="match status" value="1"/>
</dbReference>
<dbReference type="SUPFAM" id="SSF56784">
    <property type="entry name" value="HAD-like"/>
    <property type="match status" value="1"/>
</dbReference>
<evidence type="ECO:0000259" key="7">
    <source>
        <dbReference type="PROSITE" id="PS50969"/>
    </source>
</evidence>
<comment type="catalytic activity">
    <reaction evidence="5">
        <text>O-phospho-L-seryl-[protein] + H2O = L-seryl-[protein] + phosphate</text>
        <dbReference type="Rhea" id="RHEA:20629"/>
        <dbReference type="Rhea" id="RHEA-COMP:9863"/>
        <dbReference type="Rhea" id="RHEA-COMP:11604"/>
        <dbReference type="ChEBI" id="CHEBI:15377"/>
        <dbReference type="ChEBI" id="CHEBI:29999"/>
        <dbReference type="ChEBI" id="CHEBI:43474"/>
        <dbReference type="ChEBI" id="CHEBI:83421"/>
        <dbReference type="EC" id="3.1.3.16"/>
    </reaction>
</comment>
<sequence>MHVYTMGLFTYAQTVLKLIDPDKVYFGDRVITSKESPSKKTLELVVADKQSVVIVDDTSDVWPHDKSNLLQITKYE</sequence>
<dbReference type="GO" id="GO:0008420">
    <property type="term" value="F:RNA polymerase II CTD heptapeptide repeat phosphatase activity"/>
    <property type="evidence" value="ECO:0007669"/>
    <property type="project" value="InterPro"/>
</dbReference>
<evidence type="ECO:0000256" key="1">
    <source>
        <dbReference type="ARBA" id="ARBA00004123"/>
    </source>
</evidence>
<dbReference type="Gene3D" id="3.40.50.1000">
    <property type="entry name" value="HAD superfamily/HAD-like"/>
    <property type="match status" value="1"/>
</dbReference>
<dbReference type="EC" id="3.1.3.16" evidence="2"/>
<evidence type="ECO:0000256" key="4">
    <source>
        <dbReference type="ARBA" id="ARBA00023242"/>
    </source>
</evidence>
<feature type="domain" description="FCP1 homology" evidence="7">
    <location>
        <begin position="1"/>
        <end position="76"/>
    </location>
</feature>